<comment type="caution">
    <text evidence="1">The sequence shown here is derived from an EMBL/GenBank/DDBJ whole genome shotgun (WGS) entry which is preliminary data.</text>
</comment>
<dbReference type="EMBL" id="CM046505">
    <property type="protein sequence ID" value="KAI8675590.1"/>
    <property type="molecule type" value="Genomic_DNA"/>
</dbReference>
<evidence type="ECO:0000313" key="2">
    <source>
        <dbReference type="Proteomes" id="UP001065298"/>
    </source>
</evidence>
<gene>
    <name evidence="1" type="ORF">NCS57_00460700</name>
</gene>
<dbReference type="Proteomes" id="UP001065298">
    <property type="component" value="Chromosome 3"/>
</dbReference>
<organism evidence="1 2">
    <name type="scientific">Fusarium keratoplasticum</name>
    <dbReference type="NCBI Taxonomy" id="1328300"/>
    <lineage>
        <taxon>Eukaryota</taxon>
        <taxon>Fungi</taxon>
        <taxon>Dikarya</taxon>
        <taxon>Ascomycota</taxon>
        <taxon>Pezizomycotina</taxon>
        <taxon>Sordariomycetes</taxon>
        <taxon>Hypocreomycetidae</taxon>
        <taxon>Hypocreales</taxon>
        <taxon>Nectriaceae</taxon>
        <taxon>Fusarium</taxon>
        <taxon>Fusarium solani species complex</taxon>
    </lineage>
</organism>
<accession>A0ACC0R811</accession>
<proteinExistence type="predicted"/>
<keyword evidence="1" id="KW-0808">Transferase</keyword>
<keyword evidence="1" id="KW-0418">Kinase</keyword>
<evidence type="ECO:0000313" key="1">
    <source>
        <dbReference type="EMBL" id="KAI8675590.1"/>
    </source>
</evidence>
<name>A0ACC0R811_9HYPO</name>
<keyword evidence="2" id="KW-1185">Reference proteome</keyword>
<reference evidence="1" key="1">
    <citation type="submission" date="2022-06" db="EMBL/GenBank/DDBJ databases">
        <title>Fusarium solani species complex genomes reveal bases of compartmentalisation and animal pathogenesis.</title>
        <authorList>
            <person name="Tsai I.J."/>
        </authorList>
    </citation>
    <scope>NUCLEOTIDE SEQUENCE</scope>
    <source>
        <strain evidence="1">Fu6.1</strain>
    </source>
</reference>
<sequence>MDSMASNNPQQAEPITFDNIQKCFVNRFGEEGDDTDQNIYDSFVPREAILSLTESDRVRLTLDNALNRPQDVQKLTQYVVSSAGRVFLTLIYSDAIEYIRDLQKAGFTDNDLPVYTKPSRDHSRVLIHRWRVNDTSPYADKKHLPCFLNWSGAKLEFFFHNQWIFLAPVFSQNKLAHVFYQKSRLPYVPTQGSDTSSNAGYFGMISKRGLHNEHHEYQSLSKDQETDQETERHIQVAVKTLTIQGSEATDVDKFYTKERVTLEEMRNLNHSHLIKAVAAYRKGDSRCFVFPWAQEGSLWDFWQKHSASLNKDLVSWAIGQMVGLSEGLKLLHQEHIRHGDLKPNNILCFVSGNERTLVLADVGLAKYHPDYTRDRTKATTTRHGSRIYEPPEMSPDREKIAVSRKYDVWSLGCVFLEFTIWLLYGRSGLASFRGTLFQEHKDDGFWKNDPFQKPQIHQVVRDWIDKILTDDLKGHSALRDMVRLIFERLLVPEVDERTTTMDLLPELKKIQSQCSENHQYLFNPELEKLAKLMSASDVKAEKTMPHPSKEYVSRTSLLYDQWSNITDSESVRTLISLLDWPSLRPTTDTSRLCDSCAALDFELLTLDLHRRIEELESGPDDCSLCHLLFRCLSRVKPKPEGPVKLFRDDTSHTFRVIPSATPVISIYSDPLSGGNAPSYTQLGLPVLPDSASPQQFKLINEWIHLCDTSHNCASAQEQEGHIDSMPTRVIFVGTVENPCLRLIETRNNTWDKYIALSHCWGNLKNVQRFITSASNFDSRKDEIPLDEMPKTFQDAVRVTRALGVAYLWIDSLCIIQEDEEDWEVESAKMQEVFSSAYCTIAASSARSSLDGFLGDRTPRSCATIHTSQGPVLYLAEAIDDFRGHVEQSVLNSRGWVLQERALSRRTIHFTSTQTYWECGHGIYCETLAQLRNPHSQFLGDPSFPNLALQYYKDERIRLVHHLYRVYCALELTNPTDRSKAILGLQKRLSQTFKSRADYGVIWGYFERTLLWQAKTPNSLSRIPYGDRRAVPSWSWMACSGDIQYMDIPFRQVSWTGNPTNPIDSVSEGAEWDGQLAAEASQLLIGGDDLLGRAVIDCNTFTFDSTAWRCIVVGKSKLADENGDVVRYVMLVRPLGGLAQVYERVGVGRLLGTHISRETTSVYLR</sequence>
<protein>
    <submittedName>
        <fullName evidence="1">Protein kinase domain-containing protein</fullName>
    </submittedName>
</protein>